<dbReference type="GO" id="GO:0004519">
    <property type="term" value="F:endonuclease activity"/>
    <property type="evidence" value="ECO:0007669"/>
    <property type="project" value="UniProtKB-KW"/>
</dbReference>
<evidence type="ECO:0000256" key="2">
    <source>
        <dbReference type="ARBA" id="ARBA00022801"/>
    </source>
</evidence>
<dbReference type="Pfam" id="PF01844">
    <property type="entry name" value="HNH"/>
    <property type="match status" value="1"/>
</dbReference>
<dbReference type="EMBL" id="JAWJBA010000001">
    <property type="protein sequence ID" value="MDV2683878.1"/>
    <property type="molecule type" value="Genomic_DNA"/>
</dbReference>
<dbReference type="PANTHER" id="PTHR41286:SF1">
    <property type="entry name" value="HNH NUCLEASE YAJD-RELATED"/>
    <property type="match status" value="1"/>
</dbReference>
<dbReference type="EMBL" id="JAWJBA010000001">
    <property type="protein sequence ID" value="MDV2683812.1"/>
    <property type="molecule type" value="Genomic_DNA"/>
</dbReference>
<accession>A0ABU3X7E0</accession>
<dbReference type="InterPro" id="IPR003615">
    <property type="entry name" value="HNH_nuc"/>
</dbReference>
<protein>
    <recommendedName>
        <fullName evidence="4">Putative HNH nuclease YajD</fullName>
    </recommendedName>
</protein>
<gene>
    <name evidence="6" type="ORF">RYX56_05410</name>
    <name evidence="7" type="ORF">RYX56_05750</name>
</gene>
<dbReference type="Proteomes" id="UP001287282">
    <property type="component" value="Unassembled WGS sequence"/>
</dbReference>
<evidence type="ECO:0000256" key="4">
    <source>
        <dbReference type="ARBA" id="ARBA00040194"/>
    </source>
</evidence>
<reference evidence="6 8" key="1">
    <citation type="submission" date="2023-10" db="EMBL/GenBank/DDBJ databases">
        <title>Screening of Alkalihalobacillus lindianensis BZ-TG-R113 and Its Alleviation of Salt Stress on Rapeseed Growth.</title>
        <authorList>
            <person name="Zhao B."/>
            <person name="Guo T."/>
        </authorList>
    </citation>
    <scope>NUCLEOTIDE SEQUENCE [LARGE SCALE GENOMIC DNA]</scope>
    <source>
        <strain evidence="6 8">BZ-TG-R113</strain>
    </source>
</reference>
<keyword evidence="2 6" id="KW-0378">Hydrolase</keyword>
<sequence>MSSRRYYDRYKRDKEATAFYNSSAWRKCREVVLIRDDFLCVLCLKKGIIQTAATVHHMKHFKEYPELALDIDNLISVCLACHNKLHPERGMNKKSTKKRKGVRVVEISANNERID</sequence>
<evidence type="ECO:0000313" key="6">
    <source>
        <dbReference type="EMBL" id="MDV2683812.1"/>
    </source>
</evidence>
<name>A0ABU3X7E0_9BACI</name>
<keyword evidence="6" id="KW-0255">Endonuclease</keyword>
<dbReference type="RefSeq" id="WP_317121104.1">
    <property type="nucleotide sequence ID" value="NZ_JAWJBA010000001.1"/>
</dbReference>
<feature type="domain" description="HNH nuclease" evidence="5">
    <location>
        <begin position="27"/>
        <end position="83"/>
    </location>
</feature>
<comment type="similarity">
    <text evidence="3">Belongs to the HNH nuclease family.</text>
</comment>
<evidence type="ECO:0000313" key="8">
    <source>
        <dbReference type="Proteomes" id="UP001287282"/>
    </source>
</evidence>
<dbReference type="GO" id="GO:0016787">
    <property type="term" value="F:hydrolase activity"/>
    <property type="evidence" value="ECO:0007669"/>
    <property type="project" value="UniProtKB-KW"/>
</dbReference>
<dbReference type="PANTHER" id="PTHR41286">
    <property type="entry name" value="HNH NUCLEASE YAJD-RELATED"/>
    <property type="match status" value="1"/>
</dbReference>
<organism evidence="6 8">
    <name type="scientific">Alkalihalophilus lindianensis</name>
    <dbReference type="NCBI Taxonomy" id="1630542"/>
    <lineage>
        <taxon>Bacteria</taxon>
        <taxon>Bacillati</taxon>
        <taxon>Bacillota</taxon>
        <taxon>Bacilli</taxon>
        <taxon>Bacillales</taxon>
        <taxon>Bacillaceae</taxon>
        <taxon>Alkalihalophilus</taxon>
    </lineage>
</organism>
<proteinExistence type="inferred from homology"/>
<dbReference type="InterPro" id="IPR002711">
    <property type="entry name" value="HNH"/>
</dbReference>
<evidence type="ECO:0000256" key="3">
    <source>
        <dbReference type="ARBA" id="ARBA00038412"/>
    </source>
</evidence>
<evidence type="ECO:0000259" key="5">
    <source>
        <dbReference type="SMART" id="SM00507"/>
    </source>
</evidence>
<keyword evidence="1" id="KW-0540">Nuclease</keyword>
<keyword evidence="8" id="KW-1185">Reference proteome</keyword>
<evidence type="ECO:0000256" key="1">
    <source>
        <dbReference type="ARBA" id="ARBA00022722"/>
    </source>
</evidence>
<dbReference type="Gene3D" id="1.10.30.50">
    <property type="match status" value="1"/>
</dbReference>
<evidence type="ECO:0000313" key="7">
    <source>
        <dbReference type="EMBL" id="MDV2683878.1"/>
    </source>
</evidence>
<dbReference type="CDD" id="cd00085">
    <property type="entry name" value="HNHc"/>
    <property type="match status" value="1"/>
</dbReference>
<dbReference type="SMART" id="SM00507">
    <property type="entry name" value="HNHc"/>
    <property type="match status" value="1"/>
</dbReference>
<comment type="caution">
    <text evidence="6">The sequence shown here is derived from an EMBL/GenBank/DDBJ whole genome shotgun (WGS) entry which is preliminary data.</text>
</comment>